<keyword evidence="6" id="KW-0812">Transmembrane</keyword>
<comment type="function">
    <text evidence="1 10">Controls the rotational direction of flagella during chemotaxis.</text>
</comment>
<evidence type="ECO:0000256" key="4">
    <source>
        <dbReference type="ARBA" id="ARBA00022475"/>
    </source>
</evidence>
<name>A0A916X3I0_9SPHN</name>
<keyword evidence="4" id="KW-1003">Cell membrane</keyword>
<comment type="subcellular location">
    <subcellularLocation>
        <location evidence="10">Cell inner membrane</location>
    </subcellularLocation>
    <subcellularLocation>
        <location evidence="2">Cell membrane</location>
        <topology evidence="2">Single-pass membrane protein</topology>
    </subcellularLocation>
</comment>
<evidence type="ECO:0000256" key="5">
    <source>
        <dbReference type="ARBA" id="ARBA00022500"/>
    </source>
</evidence>
<keyword evidence="5 10" id="KW-0145">Chemotaxis</keyword>
<dbReference type="GO" id="GO:0006935">
    <property type="term" value="P:chemotaxis"/>
    <property type="evidence" value="ECO:0007669"/>
    <property type="project" value="UniProtKB-KW"/>
</dbReference>
<comment type="similarity">
    <text evidence="3 10">Belongs to the FliL family.</text>
</comment>
<dbReference type="Proteomes" id="UP000608154">
    <property type="component" value="Unassembled WGS sequence"/>
</dbReference>
<keyword evidence="12" id="KW-1185">Reference proteome</keyword>
<keyword evidence="9 10" id="KW-0472">Membrane</keyword>
<dbReference type="Pfam" id="PF03748">
    <property type="entry name" value="FliL"/>
    <property type="match status" value="1"/>
</dbReference>
<reference evidence="11" key="2">
    <citation type="submission" date="2020-09" db="EMBL/GenBank/DDBJ databases">
        <authorList>
            <person name="Sun Q."/>
            <person name="Zhou Y."/>
        </authorList>
    </citation>
    <scope>NUCLEOTIDE SEQUENCE</scope>
    <source>
        <strain evidence="11">CGMCC 1.15095</strain>
    </source>
</reference>
<accession>A0A916X3I0</accession>
<evidence type="ECO:0000256" key="9">
    <source>
        <dbReference type="ARBA" id="ARBA00023136"/>
    </source>
</evidence>
<evidence type="ECO:0000256" key="1">
    <source>
        <dbReference type="ARBA" id="ARBA00002254"/>
    </source>
</evidence>
<proteinExistence type="inferred from homology"/>
<dbReference type="PANTHER" id="PTHR35091:SF2">
    <property type="entry name" value="FLAGELLAR PROTEIN FLIL"/>
    <property type="match status" value="1"/>
</dbReference>
<evidence type="ECO:0000256" key="7">
    <source>
        <dbReference type="ARBA" id="ARBA00022779"/>
    </source>
</evidence>
<reference evidence="11" key="1">
    <citation type="journal article" date="2014" name="Int. J. Syst. Evol. Microbiol.">
        <title>Complete genome sequence of Corynebacterium casei LMG S-19264T (=DSM 44701T), isolated from a smear-ripened cheese.</title>
        <authorList>
            <consortium name="US DOE Joint Genome Institute (JGI-PGF)"/>
            <person name="Walter F."/>
            <person name="Albersmeier A."/>
            <person name="Kalinowski J."/>
            <person name="Ruckert C."/>
        </authorList>
    </citation>
    <scope>NUCLEOTIDE SEQUENCE</scope>
    <source>
        <strain evidence="11">CGMCC 1.15095</strain>
    </source>
</reference>
<gene>
    <name evidence="11" type="ORF">GCM10011494_09720</name>
</gene>
<evidence type="ECO:0000256" key="2">
    <source>
        <dbReference type="ARBA" id="ARBA00004162"/>
    </source>
</evidence>
<organism evidence="11 12">
    <name type="scientific">Novosphingobium endophyticum</name>
    <dbReference type="NCBI Taxonomy" id="1955250"/>
    <lineage>
        <taxon>Bacteria</taxon>
        <taxon>Pseudomonadati</taxon>
        <taxon>Pseudomonadota</taxon>
        <taxon>Alphaproteobacteria</taxon>
        <taxon>Sphingomonadales</taxon>
        <taxon>Sphingomonadaceae</taxon>
        <taxon>Novosphingobium</taxon>
    </lineage>
</organism>
<dbReference type="InterPro" id="IPR005503">
    <property type="entry name" value="FliL"/>
</dbReference>
<dbReference type="RefSeq" id="WP_188769034.1">
    <property type="nucleotide sequence ID" value="NZ_BMHK01000005.1"/>
</dbReference>
<dbReference type="AlphaFoldDB" id="A0A916X3I0"/>
<evidence type="ECO:0000256" key="8">
    <source>
        <dbReference type="ARBA" id="ARBA00022989"/>
    </source>
</evidence>
<dbReference type="GO" id="GO:0009425">
    <property type="term" value="C:bacterial-type flagellum basal body"/>
    <property type="evidence" value="ECO:0007669"/>
    <property type="project" value="InterPro"/>
</dbReference>
<evidence type="ECO:0000313" key="11">
    <source>
        <dbReference type="EMBL" id="GGB93365.1"/>
    </source>
</evidence>
<evidence type="ECO:0000256" key="3">
    <source>
        <dbReference type="ARBA" id="ARBA00008281"/>
    </source>
</evidence>
<dbReference type="EMBL" id="BMHK01000005">
    <property type="protein sequence ID" value="GGB93365.1"/>
    <property type="molecule type" value="Genomic_DNA"/>
</dbReference>
<sequence>MSDKSAKEGKSKKAKGKLGLILGAAGLLAVGGGGMFGLVQAGVIGGGHQQEKEDNTPKLIRKGEVDPYAPVNKDKDEGAIDVDGEGGDEYRTAYFTFGEDFTSNLKNSEALVQISLVCSTRRDGRVLIWLRKHELAIRSQLLAIIADTAEDDVYTIPGKERLQKRMTAAINDVLTRKEGFGGVDAVYFRNFIVQ</sequence>
<evidence type="ECO:0000256" key="10">
    <source>
        <dbReference type="RuleBase" id="RU364125"/>
    </source>
</evidence>
<keyword evidence="8" id="KW-1133">Transmembrane helix</keyword>
<dbReference type="GO" id="GO:0071978">
    <property type="term" value="P:bacterial-type flagellum-dependent swarming motility"/>
    <property type="evidence" value="ECO:0007669"/>
    <property type="project" value="TreeGrafter"/>
</dbReference>
<dbReference type="PANTHER" id="PTHR35091">
    <property type="entry name" value="FLAGELLAR PROTEIN FLIL"/>
    <property type="match status" value="1"/>
</dbReference>
<evidence type="ECO:0000313" key="12">
    <source>
        <dbReference type="Proteomes" id="UP000608154"/>
    </source>
</evidence>
<dbReference type="GO" id="GO:0005886">
    <property type="term" value="C:plasma membrane"/>
    <property type="evidence" value="ECO:0007669"/>
    <property type="project" value="UniProtKB-SubCell"/>
</dbReference>
<comment type="caution">
    <text evidence="11">The sequence shown here is derived from an EMBL/GenBank/DDBJ whole genome shotgun (WGS) entry which is preliminary data.</text>
</comment>
<keyword evidence="10" id="KW-0997">Cell inner membrane</keyword>
<evidence type="ECO:0000256" key="6">
    <source>
        <dbReference type="ARBA" id="ARBA00022692"/>
    </source>
</evidence>
<protein>
    <recommendedName>
        <fullName evidence="10">Flagellar protein FliL</fullName>
    </recommendedName>
</protein>
<keyword evidence="7 10" id="KW-0283">Flagellar rotation</keyword>